<comment type="caution">
    <text evidence="1">The sequence shown here is derived from an EMBL/GenBank/DDBJ whole genome shotgun (WGS) entry which is preliminary data.</text>
</comment>
<organism evidence="1 2">
    <name type="scientific">Solanum tuberosum</name>
    <name type="common">Potato</name>
    <dbReference type="NCBI Taxonomy" id="4113"/>
    <lineage>
        <taxon>Eukaryota</taxon>
        <taxon>Viridiplantae</taxon>
        <taxon>Streptophyta</taxon>
        <taxon>Embryophyta</taxon>
        <taxon>Tracheophyta</taxon>
        <taxon>Spermatophyta</taxon>
        <taxon>Magnoliopsida</taxon>
        <taxon>eudicotyledons</taxon>
        <taxon>Gunneridae</taxon>
        <taxon>Pentapetalae</taxon>
        <taxon>asterids</taxon>
        <taxon>lamiids</taxon>
        <taxon>Solanales</taxon>
        <taxon>Solanaceae</taxon>
        <taxon>Solanoideae</taxon>
        <taxon>Solaneae</taxon>
        <taxon>Solanum</taxon>
    </lineage>
</organism>
<reference evidence="1 2" key="1">
    <citation type="journal article" date="2021" name="bioRxiv">
        <title>Chromosome-scale and haplotype-resolved genome assembly of a tetraploid potato cultivar.</title>
        <authorList>
            <person name="Sun H."/>
            <person name="Jiao W.-B."/>
            <person name="Krause K."/>
            <person name="Campoy J.A."/>
            <person name="Goel M."/>
            <person name="Folz-Donahue K."/>
            <person name="Kukat C."/>
            <person name="Huettel B."/>
            <person name="Schneeberger K."/>
        </authorList>
    </citation>
    <scope>NUCLEOTIDE SEQUENCE [LARGE SCALE GENOMIC DNA]</scope>
    <source>
        <strain evidence="1">SolTubOtavaFocal</strain>
        <tissue evidence="1">Leaves</tissue>
    </source>
</reference>
<keyword evidence="2" id="KW-1185">Reference proteome</keyword>
<name>A0ABQ7UHE3_SOLTU</name>
<sequence>MDSDERTRASRDNVLTKLFRGTLTSFTLRSTSKSGSLITIPVDEEVIANTESEEDEIQSLLTFGILRKCISSSPTLYSFGYDTKEPVAQGGLLPSLMANKADEVYGVSSTNSNSVLLQKTPTVGARLPIVGKISTCNNQGVKVDAPGFKLDDEATSHQQQVQEMEG</sequence>
<dbReference type="EMBL" id="JAIVGD010000019">
    <property type="protein sequence ID" value="KAH0749027.1"/>
    <property type="molecule type" value="Genomic_DNA"/>
</dbReference>
<gene>
    <name evidence="1" type="ORF">KY290_028259</name>
</gene>
<protein>
    <submittedName>
        <fullName evidence="1">Uncharacterized protein</fullName>
    </submittedName>
</protein>
<proteinExistence type="predicted"/>
<dbReference type="Proteomes" id="UP000826656">
    <property type="component" value="Unassembled WGS sequence"/>
</dbReference>
<evidence type="ECO:0000313" key="2">
    <source>
        <dbReference type="Proteomes" id="UP000826656"/>
    </source>
</evidence>
<accession>A0ABQ7UHE3</accession>
<evidence type="ECO:0000313" key="1">
    <source>
        <dbReference type="EMBL" id="KAH0749027.1"/>
    </source>
</evidence>